<evidence type="ECO:0000256" key="3">
    <source>
        <dbReference type="ARBA" id="ARBA00022519"/>
    </source>
</evidence>
<evidence type="ECO:0000256" key="2">
    <source>
        <dbReference type="ARBA" id="ARBA00022475"/>
    </source>
</evidence>
<evidence type="ECO:0000256" key="5">
    <source>
        <dbReference type="ARBA" id="ARBA00022989"/>
    </source>
</evidence>
<dbReference type="InterPro" id="IPR010656">
    <property type="entry name" value="DctM"/>
</dbReference>
<evidence type="ECO:0000256" key="7">
    <source>
        <dbReference type="SAM" id="Phobius"/>
    </source>
</evidence>
<evidence type="ECO:0000256" key="4">
    <source>
        <dbReference type="ARBA" id="ARBA00022692"/>
    </source>
</evidence>
<feature type="domain" description="TRAP C4-dicarboxylate transport system permease DctM subunit" evidence="8">
    <location>
        <begin position="11"/>
        <end position="111"/>
    </location>
</feature>
<feature type="transmembrane region" description="Helical" evidence="7">
    <location>
        <begin position="12"/>
        <end position="42"/>
    </location>
</feature>
<evidence type="ECO:0000259" key="8">
    <source>
        <dbReference type="Pfam" id="PF06808"/>
    </source>
</evidence>
<evidence type="ECO:0000256" key="1">
    <source>
        <dbReference type="ARBA" id="ARBA00004429"/>
    </source>
</evidence>
<dbReference type="GO" id="GO:0022857">
    <property type="term" value="F:transmembrane transporter activity"/>
    <property type="evidence" value="ECO:0007669"/>
    <property type="project" value="TreeGrafter"/>
</dbReference>
<proteinExistence type="predicted"/>
<dbReference type="PANTHER" id="PTHR33362">
    <property type="entry name" value="SIALIC ACID TRAP TRANSPORTER PERMEASE PROTEIN SIAT-RELATED"/>
    <property type="match status" value="1"/>
</dbReference>
<dbReference type="InterPro" id="IPR004681">
    <property type="entry name" value="TRAP_DctM"/>
</dbReference>
<comment type="subcellular location">
    <subcellularLocation>
        <location evidence="1">Cell inner membrane</location>
        <topology evidence="1">Multi-pass membrane protein</topology>
    </subcellularLocation>
</comment>
<evidence type="ECO:0000313" key="9">
    <source>
        <dbReference type="EMBL" id="GAI84766.1"/>
    </source>
</evidence>
<evidence type="ECO:0000256" key="6">
    <source>
        <dbReference type="ARBA" id="ARBA00023136"/>
    </source>
</evidence>
<keyword evidence="5 7" id="KW-1133">Transmembrane helix</keyword>
<dbReference type="PANTHER" id="PTHR33362:SF7">
    <property type="entry name" value="SLL1103 PROTEIN"/>
    <property type="match status" value="1"/>
</dbReference>
<comment type="caution">
    <text evidence="9">The sequence shown here is derived from an EMBL/GenBank/DDBJ whole genome shotgun (WGS) entry which is preliminary data.</text>
</comment>
<accession>X1T036</accession>
<dbReference type="AlphaFoldDB" id="X1T036"/>
<keyword evidence="4 7" id="KW-0812">Transmembrane</keyword>
<gene>
    <name evidence="9" type="ORF">S12H4_19591</name>
</gene>
<name>X1T036_9ZZZZ</name>
<dbReference type="GO" id="GO:0005886">
    <property type="term" value="C:plasma membrane"/>
    <property type="evidence" value="ECO:0007669"/>
    <property type="project" value="UniProtKB-SubCell"/>
</dbReference>
<dbReference type="Pfam" id="PF06808">
    <property type="entry name" value="DctM"/>
    <property type="match status" value="1"/>
</dbReference>
<keyword evidence="2" id="KW-1003">Cell membrane</keyword>
<protein>
    <recommendedName>
        <fullName evidence="8">TRAP C4-dicarboxylate transport system permease DctM subunit domain-containing protein</fullName>
    </recommendedName>
</protein>
<keyword evidence="3" id="KW-0997">Cell inner membrane</keyword>
<feature type="transmembrane region" description="Helical" evidence="7">
    <location>
        <begin position="94"/>
        <end position="110"/>
    </location>
</feature>
<keyword evidence="6 7" id="KW-0472">Membrane</keyword>
<sequence>MSIELVTVVMFGGLIVVLLIGVPLAWSLGGVAAVVCFGLWGFEGLRVIVYNTFGCMWNIVLVAIPLFMCMGILMERAGIAEALFETVHRWSGRLRGSLAMGVVVICMIFAA</sequence>
<feature type="non-terminal residue" evidence="9">
    <location>
        <position position="111"/>
    </location>
</feature>
<feature type="transmembrane region" description="Helical" evidence="7">
    <location>
        <begin position="48"/>
        <end position="73"/>
    </location>
</feature>
<reference evidence="9" key="1">
    <citation type="journal article" date="2014" name="Front. Microbiol.">
        <title>High frequency of phylogenetically diverse reductive dehalogenase-homologous genes in deep subseafloor sedimentary metagenomes.</title>
        <authorList>
            <person name="Kawai M."/>
            <person name="Futagami T."/>
            <person name="Toyoda A."/>
            <person name="Takaki Y."/>
            <person name="Nishi S."/>
            <person name="Hori S."/>
            <person name="Arai W."/>
            <person name="Tsubouchi T."/>
            <person name="Morono Y."/>
            <person name="Uchiyama I."/>
            <person name="Ito T."/>
            <person name="Fujiyama A."/>
            <person name="Inagaki F."/>
            <person name="Takami H."/>
        </authorList>
    </citation>
    <scope>NUCLEOTIDE SEQUENCE</scope>
    <source>
        <strain evidence="9">Expedition CK06-06</strain>
    </source>
</reference>
<dbReference type="EMBL" id="BARW01009813">
    <property type="protein sequence ID" value="GAI84766.1"/>
    <property type="molecule type" value="Genomic_DNA"/>
</dbReference>
<organism evidence="9">
    <name type="scientific">marine sediment metagenome</name>
    <dbReference type="NCBI Taxonomy" id="412755"/>
    <lineage>
        <taxon>unclassified sequences</taxon>
        <taxon>metagenomes</taxon>
        <taxon>ecological metagenomes</taxon>
    </lineage>
</organism>